<dbReference type="AlphaFoldDB" id="A0A1F8BHR4"/>
<gene>
    <name evidence="1" type="ORF">A3A52_01130</name>
</gene>
<evidence type="ECO:0008006" key="3">
    <source>
        <dbReference type="Google" id="ProtNLM"/>
    </source>
</evidence>
<accession>A0A1F8BHR4</accession>
<dbReference type="Proteomes" id="UP000177060">
    <property type="component" value="Unassembled WGS sequence"/>
</dbReference>
<proteinExistence type="predicted"/>
<protein>
    <recommendedName>
        <fullName evidence="3">Eight-cysteine-cluster domain-containing protein</fullName>
    </recommendedName>
</protein>
<dbReference type="NCBIfam" id="TIGR04289">
    <property type="entry name" value="heavy_Cys"/>
    <property type="match status" value="1"/>
</dbReference>
<evidence type="ECO:0000313" key="2">
    <source>
        <dbReference type="Proteomes" id="UP000177060"/>
    </source>
</evidence>
<dbReference type="EMBL" id="MGHE01000018">
    <property type="protein sequence ID" value="OGM63572.1"/>
    <property type="molecule type" value="Genomic_DNA"/>
</dbReference>
<reference evidence="1 2" key="1">
    <citation type="journal article" date="2016" name="Nat. Commun.">
        <title>Thousands of microbial genomes shed light on interconnected biogeochemical processes in an aquifer system.</title>
        <authorList>
            <person name="Anantharaman K."/>
            <person name="Brown C.T."/>
            <person name="Hug L.A."/>
            <person name="Sharon I."/>
            <person name="Castelle C.J."/>
            <person name="Probst A.J."/>
            <person name="Thomas B.C."/>
            <person name="Singh A."/>
            <person name="Wilkins M.J."/>
            <person name="Karaoz U."/>
            <person name="Brodie E.L."/>
            <person name="Williams K.H."/>
            <person name="Hubbard S.S."/>
            <person name="Banfield J.F."/>
        </authorList>
    </citation>
    <scope>NUCLEOTIDE SEQUENCE [LARGE SCALE GENOMIC DNA]</scope>
</reference>
<dbReference type="InterPro" id="IPR027553">
    <property type="entry name" value="Heavy_Cys"/>
</dbReference>
<sequence>MKRVIAIILLISLLFFIYFYFSTKTSQKQDSNKTEVLTNEKGAPLMATGNCNQDTDCFPSGCSSQICANHEVITTCEVVEIPEKETYSCGCVENRCVWYRDRKN</sequence>
<organism evidence="1 2">
    <name type="scientific">Candidatus Woesebacteria bacterium RIFCSPLOWO2_01_FULL_39_14</name>
    <dbReference type="NCBI Taxonomy" id="1802518"/>
    <lineage>
        <taxon>Bacteria</taxon>
        <taxon>Candidatus Woeseibacteriota</taxon>
    </lineage>
</organism>
<evidence type="ECO:0000313" key="1">
    <source>
        <dbReference type="EMBL" id="OGM63572.1"/>
    </source>
</evidence>
<comment type="caution">
    <text evidence="1">The sequence shown here is derived from an EMBL/GenBank/DDBJ whole genome shotgun (WGS) entry which is preliminary data.</text>
</comment>
<name>A0A1F8BHR4_9BACT</name>